<dbReference type="Pfam" id="PF19802">
    <property type="entry name" value="DUF6285"/>
    <property type="match status" value="1"/>
</dbReference>
<name>A0A6N6MSY0_9HYPH</name>
<evidence type="ECO:0000313" key="2">
    <source>
        <dbReference type="EMBL" id="KAB1074038.1"/>
    </source>
</evidence>
<dbReference type="AlphaFoldDB" id="A0A6N6MSY0"/>
<dbReference type="Proteomes" id="UP000441523">
    <property type="component" value="Unassembled WGS sequence"/>
</dbReference>
<feature type="domain" description="DUF6285" evidence="1">
    <location>
        <begin position="24"/>
        <end position="106"/>
    </location>
</feature>
<dbReference type="RefSeq" id="WP_150963108.1">
    <property type="nucleotide sequence ID" value="NZ_VZZJ01000006.1"/>
</dbReference>
<sequence>MQDEPSGAELLDVARQVLSREIAPTLTGRPRYLAAMVANAIGIVAREIEHGAAMRDALARAVSRIDPDATTADLAAAIRAGGHDADADLHAALVEATETAAAIWKPPPPGQ</sequence>
<accession>A0A6N6MSY0</accession>
<evidence type="ECO:0000259" key="1">
    <source>
        <dbReference type="Pfam" id="PF19802"/>
    </source>
</evidence>
<protein>
    <recommendedName>
        <fullName evidence="1">DUF6285 domain-containing protein</fullName>
    </recommendedName>
</protein>
<dbReference type="InterPro" id="IPR046252">
    <property type="entry name" value="DUF6285"/>
</dbReference>
<dbReference type="EMBL" id="VZZJ01000006">
    <property type="protein sequence ID" value="KAB1074038.1"/>
    <property type="molecule type" value="Genomic_DNA"/>
</dbReference>
<organism evidence="2 3">
    <name type="scientific">Methylobacterium planeticum</name>
    <dbReference type="NCBI Taxonomy" id="2615211"/>
    <lineage>
        <taxon>Bacteria</taxon>
        <taxon>Pseudomonadati</taxon>
        <taxon>Pseudomonadota</taxon>
        <taxon>Alphaproteobacteria</taxon>
        <taxon>Hyphomicrobiales</taxon>
        <taxon>Methylobacteriaceae</taxon>
        <taxon>Methylobacterium</taxon>
    </lineage>
</organism>
<keyword evidence="3" id="KW-1185">Reference proteome</keyword>
<evidence type="ECO:0000313" key="3">
    <source>
        <dbReference type="Proteomes" id="UP000441523"/>
    </source>
</evidence>
<reference evidence="2 3" key="1">
    <citation type="submission" date="2019-09" db="EMBL/GenBank/DDBJ databases">
        <title>YIM 132548 draft genome.</title>
        <authorList>
            <person name="Jiang L."/>
        </authorList>
    </citation>
    <scope>NUCLEOTIDE SEQUENCE [LARGE SCALE GENOMIC DNA]</scope>
    <source>
        <strain evidence="2 3">YIM 132548</strain>
    </source>
</reference>
<gene>
    <name evidence="2" type="ORF">F6X51_09980</name>
</gene>
<proteinExistence type="predicted"/>
<comment type="caution">
    <text evidence="2">The sequence shown here is derived from an EMBL/GenBank/DDBJ whole genome shotgun (WGS) entry which is preliminary data.</text>
</comment>